<feature type="domain" description="Glutathionylspermidine synthase pre-ATP-grasp-like" evidence="6">
    <location>
        <begin position="12"/>
        <end position="372"/>
    </location>
</feature>
<evidence type="ECO:0000256" key="3">
    <source>
        <dbReference type="ARBA" id="ARBA00022741"/>
    </source>
</evidence>
<name>A0A1T4S354_9BACT</name>
<dbReference type="AlphaFoldDB" id="A0A1T4S354"/>
<evidence type="ECO:0000313" key="8">
    <source>
        <dbReference type="Proteomes" id="UP000190102"/>
    </source>
</evidence>
<accession>A0A1T4S354</accession>
<dbReference type="RefSeq" id="WP_078791471.1">
    <property type="nucleotide sequence ID" value="NZ_FUWR01000029.1"/>
</dbReference>
<evidence type="ECO:0000256" key="2">
    <source>
        <dbReference type="ARBA" id="ARBA00022723"/>
    </source>
</evidence>
<evidence type="ECO:0000256" key="1">
    <source>
        <dbReference type="ARBA" id="ARBA00022598"/>
    </source>
</evidence>
<keyword evidence="1" id="KW-0436">Ligase</keyword>
<keyword evidence="8" id="KW-1185">Reference proteome</keyword>
<evidence type="ECO:0000313" key="7">
    <source>
        <dbReference type="EMBL" id="SKA22729.1"/>
    </source>
</evidence>
<dbReference type="GO" id="GO:0046872">
    <property type="term" value="F:metal ion binding"/>
    <property type="evidence" value="ECO:0007669"/>
    <property type="project" value="UniProtKB-KW"/>
</dbReference>
<keyword evidence="4" id="KW-0067">ATP-binding</keyword>
<gene>
    <name evidence="7" type="ORF">SAMN02745119_03226</name>
</gene>
<keyword evidence="5" id="KW-0460">Magnesium</keyword>
<keyword evidence="3" id="KW-0547">Nucleotide-binding</keyword>
<dbReference type="GO" id="GO:0016874">
    <property type="term" value="F:ligase activity"/>
    <property type="evidence" value="ECO:0007669"/>
    <property type="project" value="UniProtKB-KW"/>
</dbReference>
<dbReference type="Gene3D" id="3.30.1490.330">
    <property type="match status" value="1"/>
</dbReference>
<dbReference type="STRING" id="115783.SAMN02745119_03226"/>
<dbReference type="Proteomes" id="UP000190102">
    <property type="component" value="Unassembled WGS sequence"/>
</dbReference>
<dbReference type="InterPro" id="IPR016185">
    <property type="entry name" value="PreATP-grasp_dom_sf"/>
</dbReference>
<dbReference type="InterPro" id="IPR005494">
    <property type="entry name" value="GSPS_pre-ATP-grasp-like_dom"/>
</dbReference>
<dbReference type="Pfam" id="PF03738">
    <property type="entry name" value="GSP_synth"/>
    <property type="match status" value="1"/>
</dbReference>
<evidence type="ECO:0000256" key="5">
    <source>
        <dbReference type="ARBA" id="ARBA00022842"/>
    </source>
</evidence>
<protein>
    <submittedName>
        <fullName evidence="7">Glutathionylspermidine synthase preATP-grasp</fullName>
    </submittedName>
</protein>
<evidence type="ECO:0000259" key="6">
    <source>
        <dbReference type="Pfam" id="PF03738"/>
    </source>
</evidence>
<organism evidence="7 8">
    <name type="scientific">Trichlorobacter thiogenes</name>
    <dbReference type="NCBI Taxonomy" id="115783"/>
    <lineage>
        <taxon>Bacteria</taxon>
        <taxon>Pseudomonadati</taxon>
        <taxon>Thermodesulfobacteriota</taxon>
        <taxon>Desulfuromonadia</taxon>
        <taxon>Geobacterales</taxon>
        <taxon>Geobacteraceae</taxon>
        <taxon>Trichlorobacter</taxon>
    </lineage>
</organism>
<reference evidence="8" key="1">
    <citation type="submission" date="2017-02" db="EMBL/GenBank/DDBJ databases">
        <authorList>
            <person name="Varghese N."/>
            <person name="Submissions S."/>
        </authorList>
    </citation>
    <scope>NUCLEOTIDE SEQUENCE [LARGE SCALE GENOMIC DNA]</scope>
    <source>
        <strain evidence="8">ATCC BAA-34</strain>
    </source>
</reference>
<dbReference type="SUPFAM" id="SSF52440">
    <property type="entry name" value="PreATP-grasp domain"/>
    <property type="match status" value="1"/>
</dbReference>
<sequence>MQRIVRPPRINWQQSVESQGMAYHTIDDEPYWDETACYRFDRAEIDLLENVTNELQERCIEAAQHVIDKDLFDKLQIPAHAVPLIVDSWDKDEPSLYGRFDLAYDGHTPPKLLEYNADTPTSLLEASVIQWFWLKDLYPDADQFNSIHERLIEAWKGIGISSTVHFSCVADAPEDFGNLEYLRDTAIQAGLTTSQLFMNDIGFEEVDGRFVDLDDHPIDCMFKLYPWEWLVNEYFGRKLATARMRLIEPAWKMLLSNKGLLAIMWELFEGHDNLLQAGFEAGPFRDNYVTKPLLSREGENVTVHRNGQVHEVEGSYGGKALVYQQLAPIPCFDGNYPVIGSWIVAGESAGIGIREDRQLVTTNASRFLPHYFT</sequence>
<proteinExistence type="predicted"/>
<dbReference type="SUPFAM" id="SSF56059">
    <property type="entry name" value="Glutathione synthetase ATP-binding domain-like"/>
    <property type="match status" value="1"/>
</dbReference>
<dbReference type="EMBL" id="FUWR01000029">
    <property type="protein sequence ID" value="SKA22729.1"/>
    <property type="molecule type" value="Genomic_DNA"/>
</dbReference>
<evidence type="ECO:0000256" key="4">
    <source>
        <dbReference type="ARBA" id="ARBA00022840"/>
    </source>
</evidence>
<keyword evidence="2" id="KW-0479">Metal-binding</keyword>
<dbReference type="GO" id="GO:0005524">
    <property type="term" value="F:ATP binding"/>
    <property type="evidence" value="ECO:0007669"/>
    <property type="project" value="UniProtKB-KW"/>
</dbReference>
<dbReference type="OrthoDB" id="9765517at2"/>